<feature type="signal peptide" evidence="1">
    <location>
        <begin position="1"/>
        <end position="20"/>
    </location>
</feature>
<keyword evidence="1" id="KW-0732">Signal</keyword>
<dbReference type="Proteomes" id="UP000604381">
    <property type="component" value="Unassembled WGS sequence"/>
</dbReference>
<evidence type="ECO:0000313" key="3">
    <source>
        <dbReference type="Proteomes" id="UP000604381"/>
    </source>
</evidence>
<comment type="caution">
    <text evidence="2">The sequence shown here is derived from an EMBL/GenBank/DDBJ whole genome shotgun (WGS) entry which is preliminary data.</text>
</comment>
<name>A0A930UBL1_9GAMM</name>
<organism evidence="2 3">
    <name type="scientific">Candidatus Amphirhobacter heronislandensis</name>
    <dbReference type="NCBI Taxonomy" id="1732024"/>
    <lineage>
        <taxon>Bacteria</taxon>
        <taxon>Pseudomonadati</taxon>
        <taxon>Pseudomonadota</taxon>
        <taxon>Gammaproteobacteria</taxon>
        <taxon>Candidatus Tethybacterales</taxon>
        <taxon>Candidatus Tethybacteraceae</taxon>
        <taxon>Candidatus Amphirhobacter</taxon>
    </lineage>
</organism>
<dbReference type="EMBL" id="JADHEI010000028">
    <property type="protein sequence ID" value="MBF2734915.1"/>
    <property type="molecule type" value="Genomic_DNA"/>
</dbReference>
<evidence type="ECO:0000256" key="1">
    <source>
        <dbReference type="SAM" id="SignalP"/>
    </source>
</evidence>
<sequence length="299" mass="33034">MKKIAIATTIALLASPLAWSQRSADTAVTIGIDFGELELANYGEYCRQAQSHLEGVTLQRFSSGGATTTLTPMRAQGPCADIQYTYRLRAALRINDWLTAKGSYMTAETFSSSHNMTVVFADDGLEPDETRFKRFMGGLGSYETEFSLFQLVLQGEREMAPDLFVAGRAGIRNYDIETSFSHEYHHEIPDNEADKAYLDTNREILNGHMPSLTEQRTGSGSVLLLGGAVERQANRNLAGVIEADLAYDFETEETAVEYAFFADWTVIENASLRLGYEAFAAGPEEMSQLFLGAGYSLEF</sequence>
<feature type="chain" id="PRO_5037273290" description="Porin" evidence="1">
    <location>
        <begin position="21"/>
        <end position="299"/>
    </location>
</feature>
<gene>
    <name evidence="2" type="ORF">ISN26_02325</name>
</gene>
<keyword evidence="3" id="KW-1185">Reference proteome</keyword>
<reference evidence="2" key="1">
    <citation type="submission" date="2020-10" db="EMBL/GenBank/DDBJ databases">
        <title>An improved Amphimedon queenslandica hologenome assembly reveals how three proteobacterial symbionts can extend the metabolic phenotypic of their marine sponge host.</title>
        <authorList>
            <person name="Degnan B."/>
            <person name="Degnan S."/>
            <person name="Xiang X."/>
        </authorList>
    </citation>
    <scope>NUCLEOTIDE SEQUENCE</scope>
    <source>
        <strain evidence="2">AqS2</strain>
    </source>
</reference>
<protein>
    <recommendedName>
        <fullName evidence="4">Porin</fullName>
    </recommendedName>
</protein>
<evidence type="ECO:0008006" key="4">
    <source>
        <dbReference type="Google" id="ProtNLM"/>
    </source>
</evidence>
<proteinExistence type="predicted"/>
<accession>A0A930UBL1</accession>
<dbReference type="AlphaFoldDB" id="A0A930UBL1"/>
<evidence type="ECO:0000313" key="2">
    <source>
        <dbReference type="EMBL" id="MBF2734915.1"/>
    </source>
</evidence>